<dbReference type="GO" id="GO:0035251">
    <property type="term" value="F:UDP-glucosyltransferase activity"/>
    <property type="evidence" value="ECO:0007669"/>
    <property type="project" value="TreeGrafter"/>
</dbReference>
<evidence type="ECO:0000313" key="3">
    <source>
        <dbReference type="EMBL" id="KAK4269689.1"/>
    </source>
</evidence>
<evidence type="ECO:0008006" key="5">
    <source>
        <dbReference type="Google" id="ProtNLM"/>
    </source>
</evidence>
<keyword evidence="4" id="KW-1185">Reference proteome</keyword>
<keyword evidence="2" id="KW-0808">Transferase</keyword>
<gene>
    <name evidence="3" type="ORF">QN277_022815</name>
</gene>
<comment type="similarity">
    <text evidence="1">Belongs to the UDP-glycosyltransferase family.</text>
</comment>
<dbReference type="Proteomes" id="UP001293593">
    <property type="component" value="Unassembled WGS sequence"/>
</dbReference>
<dbReference type="Gene3D" id="3.40.50.2000">
    <property type="entry name" value="Glycogen Phosphorylase B"/>
    <property type="match status" value="1"/>
</dbReference>
<accession>A0AAE1KAG0</accession>
<keyword evidence="2" id="KW-0328">Glycosyltransferase</keyword>
<dbReference type="AlphaFoldDB" id="A0AAE1KAG0"/>
<evidence type="ECO:0000256" key="1">
    <source>
        <dbReference type="ARBA" id="ARBA00009995"/>
    </source>
</evidence>
<protein>
    <recommendedName>
        <fullName evidence="5">UDP-glycosyltransferase</fullName>
    </recommendedName>
</protein>
<dbReference type="PANTHER" id="PTHR48047">
    <property type="entry name" value="GLYCOSYLTRANSFERASE"/>
    <property type="match status" value="1"/>
</dbReference>
<dbReference type="PANTHER" id="PTHR48047:SF28">
    <property type="entry name" value="F11M15.8 PROTEIN"/>
    <property type="match status" value="1"/>
</dbReference>
<name>A0AAE1KAG0_9FABA</name>
<evidence type="ECO:0000256" key="2">
    <source>
        <dbReference type="ARBA" id="ARBA00022676"/>
    </source>
</evidence>
<reference evidence="3" key="1">
    <citation type="submission" date="2023-10" db="EMBL/GenBank/DDBJ databases">
        <title>Chromosome-level genome of the transformable northern wattle, Acacia crassicarpa.</title>
        <authorList>
            <person name="Massaro I."/>
            <person name="Sinha N.R."/>
            <person name="Poethig S."/>
            <person name="Leichty A.R."/>
        </authorList>
    </citation>
    <scope>NUCLEOTIDE SEQUENCE</scope>
    <source>
        <strain evidence="3">Acra3RX</strain>
        <tissue evidence="3">Leaf</tissue>
    </source>
</reference>
<comment type="caution">
    <text evidence="3">The sequence shown here is derived from an EMBL/GenBank/DDBJ whole genome shotgun (WGS) entry which is preliminary data.</text>
</comment>
<dbReference type="SUPFAM" id="SSF53756">
    <property type="entry name" value="UDP-Glycosyltransferase/glycogen phosphorylase"/>
    <property type="match status" value="1"/>
</dbReference>
<sequence>MSKPHVLIFPYPAQGHILPLLDLTHQLVLQGLSITIIITPKNLPLLHRLHPVAIQNLILPFPSHPKIPPSVKNVREIRIAGKYSMINALSKLQDPIIQWFKSHPSPPVAVISDFFLGCALDISRHLGIPRIVFYSSGAFLTSVNNFCWQNYEAIKDQTVAEFPVTPRMLSFNQEHLPSICFTIEFGESR</sequence>
<organism evidence="3 4">
    <name type="scientific">Acacia crassicarpa</name>
    <name type="common">northern wattle</name>
    <dbReference type="NCBI Taxonomy" id="499986"/>
    <lineage>
        <taxon>Eukaryota</taxon>
        <taxon>Viridiplantae</taxon>
        <taxon>Streptophyta</taxon>
        <taxon>Embryophyta</taxon>
        <taxon>Tracheophyta</taxon>
        <taxon>Spermatophyta</taxon>
        <taxon>Magnoliopsida</taxon>
        <taxon>eudicotyledons</taxon>
        <taxon>Gunneridae</taxon>
        <taxon>Pentapetalae</taxon>
        <taxon>rosids</taxon>
        <taxon>fabids</taxon>
        <taxon>Fabales</taxon>
        <taxon>Fabaceae</taxon>
        <taxon>Caesalpinioideae</taxon>
        <taxon>mimosoid clade</taxon>
        <taxon>Acacieae</taxon>
        <taxon>Acacia</taxon>
    </lineage>
</organism>
<dbReference type="EMBL" id="JAWXYG010000006">
    <property type="protein sequence ID" value="KAK4269689.1"/>
    <property type="molecule type" value="Genomic_DNA"/>
</dbReference>
<evidence type="ECO:0000313" key="4">
    <source>
        <dbReference type="Proteomes" id="UP001293593"/>
    </source>
</evidence>
<proteinExistence type="inferred from homology"/>